<name>A0A1G2AXN4_9BACT</name>
<comment type="caution">
    <text evidence="1">The sequence shown here is derived from an EMBL/GenBank/DDBJ whole genome shotgun (WGS) entry which is preliminary data.</text>
</comment>
<organism evidence="1 2">
    <name type="scientific">Candidatus Kerfeldbacteria bacterium RIFCSPHIGHO2_12_FULL_48_17</name>
    <dbReference type="NCBI Taxonomy" id="1798542"/>
    <lineage>
        <taxon>Bacteria</taxon>
        <taxon>Candidatus Kerfeldiibacteriota</taxon>
    </lineage>
</organism>
<sequence>MTRGIDRGCYLLYNRATNFLFVYIKKRFAAGYTPPAQNGEFPSGNDYPGNHLLLKRIQNAVDLWAVRAAKKEML</sequence>
<dbReference type="AlphaFoldDB" id="A0A1G2AXN4"/>
<evidence type="ECO:0000313" key="1">
    <source>
        <dbReference type="EMBL" id="OGY81658.1"/>
    </source>
</evidence>
<accession>A0A1G2AXN4</accession>
<protein>
    <submittedName>
        <fullName evidence="1">Uncharacterized protein</fullName>
    </submittedName>
</protein>
<evidence type="ECO:0000313" key="2">
    <source>
        <dbReference type="Proteomes" id="UP000176952"/>
    </source>
</evidence>
<dbReference type="Proteomes" id="UP000176952">
    <property type="component" value="Unassembled WGS sequence"/>
</dbReference>
<dbReference type="EMBL" id="MHKD01000042">
    <property type="protein sequence ID" value="OGY81658.1"/>
    <property type="molecule type" value="Genomic_DNA"/>
</dbReference>
<proteinExistence type="predicted"/>
<reference evidence="1 2" key="1">
    <citation type="journal article" date="2016" name="Nat. Commun.">
        <title>Thousands of microbial genomes shed light on interconnected biogeochemical processes in an aquifer system.</title>
        <authorList>
            <person name="Anantharaman K."/>
            <person name="Brown C.T."/>
            <person name="Hug L.A."/>
            <person name="Sharon I."/>
            <person name="Castelle C.J."/>
            <person name="Probst A.J."/>
            <person name="Thomas B.C."/>
            <person name="Singh A."/>
            <person name="Wilkins M.J."/>
            <person name="Karaoz U."/>
            <person name="Brodie E.L."/>
            <person name="Williams K.H."/>
            <person name="Hubbard S.S."/>
            <person name="Banfield J.F."/>
        </authorList>
    </citation>
    <scope>NUCLEOTIDE SEQUENCE [LARGE SCALE GENOMIC DNA]</scope>
</reference>
<dbReference type="STRING" id="1798542.A3F54_01175"/>
<gene>
    <name evidence="1" type="ORF">A3F54_01175</name>
</gene>